<keyword evidence="1" id="KW-0812">Transmembrane</keyword>
<dbReference type="Pfam" id="PF04307">
    <property type="entry name" value="YdjM"/>
    <property type="match status" value="1"/>
</dbReference>
<keyword evidence="2" id="KW-0378">Hydrolase</keyword>
<name>A0AAE3KDE4_9EURY</name>
<keyword evidence="1" id="KW-1133">Transmembrane helix</keyword>
<gene>
    <name evidence="2" type="ORF">AArcSt2_15160</name>
</gene>
<protein>
    <submittedName>
        <fullName evidence="2">Metal-dependent hydrolase</fullName>
    </submittedName>
</protein>
<reference evidence="2" key="1">
    <citation type="journal article" date="2022" name="Syst. Appl. Microbiol.">
        <title>Natronocalculus amylovorans gen. nov., sp. nov., and Natranaeroarchaeum aerophilus sp. nov., dominant culturable amylolytic natronoarchaea from hypersaline soda lakes in southwestern Siberia.</title>
        <authorList>
            <person name="Sorokin D.Y."/>
            <person name="Elcheninov A.G."/>
            <person name="Khizhniak T.V."/>
            <person name="Koenen M."/>
            <person name="Bale N.J."/>
            <person name="Damste J.S.S."/>
            <person name="Kublanov I.V."/>
        </authorList>
    </citation>
    <scope>NUCLEOTIDE SEQUENCE</scope>
    <source>
        <strain evidence="2">AArc-St2</strain>
    </source>
</reference>
<dbReference type="Proteomes" id="UP001203207">
    <property type="component" value="Unassembled WGS sequence"/>
</dbReference>
<evidence type="ECO:0000313" key="3">
    <source>
        <dbReference type="Proteomes" id="UP001203207"/>
    </source>
</evidence>
<evidence type="ECO:0000256" key="1">
    <source>
        <dbReference type="SAM" id="Phobius"/>
    </source>
</evidence>
<feature type="transmembrane region" description="Helical" evidence="1">
    <location>
        <begin position="87"/>
        <end position="108"/>
    </location>
</feature>
<reference evidence="2" key="2">
    <citation type="submission" date="2022-02" db="EMBL/GenBank/DDBJ databases">
        <authorList>
            <person name="Elcheninov A.G."/>
            <person name="Sorokin D.Y."/>
            <person name="Kublanov I.V."/>
        </authorList>
    </citation>
    <scope>NUCLEOTIDE SEQUENCE</scope>
    <source>
        <strain evidence="2">AArc-St2</strain>
    </source>
</reference>
<sequence>MMPWEHAVIGYIGYSLFIHAFYRDSPTASETIVVVFASILPDLIDKPLAWEFGIFASGYAIGHSIFFAVPLSLAVGLLAYRRGSPRLGWAFGIGYLLHTPFDIIPSYVRDGEVPIDRALWPLHRSGSGEGGEFRGEFIGNMVPYAQWALEEATSGEPSPYFLFLLGLFGFTFLLWLYDGAPVAREAVQIATNRESHADDDRSR</sequence>
<accession>A0AAE3KDE4</accession>
<feature type="transmembrane region" description="Helical" evidence="1">
    <location>
        <begin position="52"/>
        <end position="80"/>
    </location>
</feature>
<feature type="transmembrane region" description="Helical" evidence="1">
    <location>
        <begin position="160"/>
        <end position="177"/>
    </location>
</feature>
<proteinExistence type="predicted"/>
<dbReference type="AlphaFoldDB" id="A0AAE3KDE4"/>
<organism evidence="2 3">
    <name type="scientific">Natronocalculus amylovorans</name>
    <dbReference type="NCBI Taxonomy" id="2917812"/>
    <lineage>
        <taxon>Archaea</taxon>
        <taxon>Methanobacteriati</taxon>
        <taxon>Methanobacteriota</taxon>
        <taxon>Stenosarchaea group</taxon>
        <taxon>Halobacteria</taxon>
        <taxon>Halobacteriales</taxon>
        <taxon>Haloferacaceae</taxon>
        <taxon>Natronocalculus</taxon>
    </lineage>
</organism>
<dbReference type="GO" id="GO:0016787">
    <property type="term" value="F:hydrolase activity"/>
    <property type="evidence" value="ECO:0007669"/>
    <property type="project" value="UniProtKB-KW"/>
</dbReference>
<comment type="caution">
    <text evidence="2">The sequence shown here is derived from an EMBL/GenBank/DDBJ whole genome shotgun (WGS) entry which is preliminary data.</text>
</comment>
<evidence type="ECO:0000313" key="2">
    <source>
        <dbReference type="EMBL" id="MCL9818279.1"/>
    </source>
</evidence>
<keyword evidence="3" id="KW-1185">Reference proteome</keyword>
<dbReference type="EMBL" id="JAKRVX010000009">
    <property type="protein sequence ID" value="MCL9818279.1"/>
    <property type="molecule type" value="Genomic_DNA"/>
</dbReference>
<keyword evidence="1" id="KW-0472">Membrane</keyword>
<dbReference type="RefSeq" id="WP_250585840.1">
    <property type="nucleotide sequence ID" value="NZ_JAKRVX010000009.1"/>
</dbReference>
<dbReference type="InterPro" id="IPR007404">
    <property type="entry name" value="YdjM-like"/>
</dbReference>